<feature type="signal peptide" evidence="1">
    <location>
        <begin position="1"/>
        <end position="22"/>
    </location>
</feature>
<dbReference type="Proteomes" id="UP000295832">
    <property type="component" value="Unassembled WGS sequence"/>
</dbReference>
<evidence type="ECO:0000313" key="3">
    <source>
        <dbReference type="Proteomes" id="UP000295832"/>
    </source>
</evidence>
<evidence type="ECO:0000256" key="1">
    <source>
        <dbReference type="SAM" id="SignalP"/>
    </source>
</evidence>
<proteinExistence type="predicted"/>
<keyword evidence="3" id="KW-1185">Reference proteome</keyword>
<dbReference type="RefSeq" id="WP_134118791.1">
    <property type="nucleotide sequence ID" value="NZ_SOEG01000042.1"/>
</dbReference>
<protein>
    <submittedName>
        <fullName evidence="2">Uncharacterized protein</fullName>
    </submittedName>
</protein>
<comment type="caution">
    <text evidence="2">The sequence shown here is derived from an EMBL/GenBank/DDBJ whole genome shotgun (WGS) entry which is preliminary data.</text>
</comment>
<dbReference type="AlphaFoldDB" id="A0A4R8GWM4"/>
<keyword evidence="1" id="KW-0732">Signal</keyword>
<accession>A0A4R8GWM4</accession>
<evidence type="ECO:0000313" key="2">
    <source>
        <dbReference type="EMBL" id="TDX46347.1"/>
    </source>
</evidence>
<dbReference type="PROSITE" id="PS51257">
    <property type="entry name" value="PROKAR_LIPOPROTEIN"/>
    <property type="match status" value="1"/>
</dbReference>
<sequence length="322" mass="37465">MINYKRKLLIIGIILALSFSLAGCSSSTDNLDNNQGDDSQVWNSYEHSNFAVTYAPSWIPYEFEDVVSEISDSIESSEQFAGIKDQFDELEEKYNIKFNENTSLIEEIIYSAGELYHEVYDLNREFANSNLEDIFTEEDLNRLREDYNLTDKEIKHIVSEMLYSLWIDLGKLKAYTEALEKDLEESALILPKQLDLEFPAAGEELQEDELIKNEFSFQAFRYTKDDLIDLGFDMPQNKEQFYQAIQLYAEQEYPNSEHTKFNMNENDYSAYKITAEVNDRKVTNIAIYKDGKAAWVYYQGTIAGYDNNSEIADKMAKSFRFK</sequence>
<organism evidence="2 3">
    <name type="scientific">Orenia marismortui</name>
    <dbReference type="NCBI Taxonomy" id="46469"/>
    <lineage>
        <taxon>Bacteria</taxon>
        <taxon>Bacillati</taxon>
        <taxon>Bacillota</taxon>
        <taxon>Clostridia</taxon>
        <taxon>Halanaerobiales</taxon>
        <taxon>Halobacteroidaceae</taxon>
        <taxon>Orenia</taxon>
    </lineage>
</organism>
<gene>
    <name evidence="2" type="ORF">C7959_14214</name>
</gene>
<reference evidence="2 3" key="1">
    <citation type="submission" date="2019-03" db="EMBL/GenBank/DDBJ databases">
        <title>Subsurface microbial communities from deep shales in Ohio and West Virginia, USA.</title>
        <authorList>
            <person name="Wrighton K."/>
        </authorList>
    </citation>
    <scope>NUCLEOTIDE SEQUENCE [LARGE SCALE GENOMIC DNA]</scope>
    <source>
        <strain evidence="2 3">MSL 6dP</strain>
    </source>
</reference>
<name>A0A4R8GWM4_9FIRM</name>
<dbReference type="EMBL" id="SOEG01000042">
    <property type="protein sequence ID" value="TDX46347.1"/>
    <property type="molecule type" value="Genomic_DNA"/>
</dbReference>
<feature type="chain" id="PRO_5038621477" evidence="1">
    <location>
        <begin position="23"/>
        <end position="322"/>
    </location>
</feature>